<organism evidence="1 2">
    <name type="scientific">Lupinus luteus</name>
    <name type="common">European yellow lupine</name>
    <dbReference type="NCBI Taxonomy" id="3873"/>
    <lineage>
        <taxon>Eukaryota</taxon>
        <taxon>Viridiplantae</taxon>
        <taxon>Streptophyta</taxon>
        <taxon>Embryophyta</taxon>
        <taxon>Tracheophyta</taxon>
        <taxon>Spermatophyta</taxon>
        <taxon>Magnoliopsida</taxon>
        <taxon>eudicotyledons</taxon>
        <taxon>Gunneridae</taxon>
        <taxon>Pentapetalae</taxon>
        <taxon>rosids</taxon>
        <taxon>fabids</taxon>
        <taxon>Fabales</taxon>
        <taxon>Fabaceae</taxon>
        <taxon>Papilionoideae</taxon>
        <taxon>50 kb inversion clade</taxon>
        <taxon>genistoids sensu lato</taxon>
        <taxon>core genistoids</taxon>
        <taxon>Genisteae</taxon>
        <taxon>Lupinus</taxon>
    </lineage>
</organism>
<gene>
    <name evidence="1" type="ORF">LLUT_LOCUS6619</name>
</gene>
<dbReference type="Proteomes" id="UP001497480">
    <property type="component" value="Unassembled WGS sequence"/>
</dbReference>
<sequence>MKAKPKGVKGKVGVMKGGEKKRYGIGINDNKLISAFWLNNRFACFVFHDYSSHPFTVCSSLFFSSSHPFTKEIMVAKSRDSYLSLHLIPPAMAIHPVYSKSIWLSLMLTILVTVKLEALVHTVVEISIVVNEN</sequence>
<protein>
    <submittedName>
        <fullName evidence="1">Uncharacterized protein</fullName>
    </submittedName>
</protein>
<evidence type="ECO:0000313" key="1">
    <source>
        <dbReference type="EMBL" id="CAL0305559.1"/>
    </source>
</evidence>
<dbReference type="AlphaFoldDB" id="A0AAV1W868"/>
<comment type="caution">
    <text evidence="1">The sequence shown here is derived from an EMBL/GenBank/DDBJ whole genome shotgun (WGS) entry which is preliminary data.</text>
</comment>
<proteinExistence type="predicted"/>
<accession>A0AAV1W868</accession>
<evidence type="ECO:0000313" key="2">
    <source>
        <dbReference type="Proteomes" id="UP001497480"/>
    </source>
</evidence>
<name>A0AAV1W868_LUPLU</name>
<keyword evidence="2" id="KW-1185">Reference proteome</keyword>
<reference evidence="1 2" key="1">
    <citation type="submission" date="2024-03" db="EMBL/GenBank/DDBJ databases">
        <authorList>
            <person name="Martinez-Hernandez J."/>
        </authorList>
    </citation>
    <scope>NUCLEOTIDE SEQUENCE [LARGE SCALE GENOMIC DNA]</scope>
</reference>
<dbReference type="EMBL" id="CAXHTB010000004">
    <property type="protein sequence ID" value="CAL0305559.1"/>
    <property type="molecule type" value="Genomic_DNA"/>
</dbReference>